<dbReference type="InterPro" id="IPR036390">
    <property type="entry name" value="WH_DNA-bd_sf"/>
</dbReference>
<keyword evidence="3" id="KW-1185">Reference proteome</keyword>
<evidence type="ECO:0000313" key="3">
    <source>
        <dbReference type="Proteomes" id="UP001500665"/>
    </source>
</evidence>
<dbReference type="InterPro" id="IPR001845">
    <property type="entry name" value="HTH_ArsR_DNA-bd_dom"/>
</dbReference>
<organism evidence="2 3">
    <name type="scientific">Actinocorallia libanotica</name>
    <dbReference type="NCBI Taxonomy" id="46162"/>
    <lineage>
        <taxon>Bacteria</taxon>
        <taxon>Bacillati</taxon>
        <taxon>Actinomycetota</taxon>
        <taxon>Actinomycetes</taxon>
        <taxon>Streptosporangiales</taxon>
        <taxon>Thermomonosporaceae</taxon>
        <taxon>Actinocorallia</taxon>
    </lineage>
</organism>
<dbReference type="NCBIfam" id="NF033788">
    <property type="entry name" value="HTH_metalloreg"/>
    <property type="match status" value="1"/>
</dbReference>
<protein>
    <submittedName>
        <fullName evidence="2">Metalloregulator ArsR/SmtB family transcription factor</fullName>
    </submittedName>
</protein>
<comment type="caution">
    <text evidence="2">The sequence shown here is derived from an EMBL/GenBank/DDBJ whole genome shotgun (WGS) entry which is preliminary data.</text>
</comment>
<evidence type="ECO:0000259" key="1">
    <source>
        <dbReference type="PROSITE" id="PS50987"/>
    </source>
</evidence>
<dbReference type="SMART" id="SM00418">
    <property type="entry name" value="HTH_ARSR"/>
    <property type="match status" value="1"/>
</dbReference>
<accession>A0ABN1RUY5</accession>
<sequence>MDRLFHALADATRRDILRRSVAGELSVSQLAEAYPMSFAAVQKHVAVLERAGLVGKERRGREQLVRADREAVRRAREALDRLEELWRGRVDRMSALLAEEPHENDTRGRDG</sequence>
<name>A0ABN1RUY5_9ACTN</name>
<dbReference type="Gene3D" id="1.10.10.10">
    <property type="entry name" value="Winged helix-like DNA-binding domain superfamily/Winged helix DNA-binding domain"/>
    <property type="match status" value="1"/>
</dbReference>
<dbReference type="Proteomes" id="UP001500665">
    <property type="component" value="Unassembled WGS sequence"/>
</dbReference>
<dbReference type="SUPFAM" id="SSF46785">
    <property type="entry name" value="Winged helix' DNA-binding domain"/>
    <property type="match status" value="1"/>
</dbReference>
<dbReference type="InterPro" id="IPR011991">
    <property type="entry name" value="ArsR-like_HTH"/>
</dbReference>
<dbReference type="CDD" id="cd00090">
    <property type="entry name" value="HTH_ARSR"/>
    <property type="match status" value="1"/>
</dbReference>
<dbReference type="EMBL" id="BAAAHH010000034">
    <property type="protein sequence ID" value="GAA0964448.1"/>
    <property type="molecule type" value="Genomic_DNA"/>
</dbReference>
<reference evidence="2 3" key="1">
    <citation type="journal article" date="2019" name="Int. J. Syst. Evol. Microbiol.">
        <title>The Global Catalogue of Microorganisms (GCM) 10K type strain sequencing project: providing services to taxonomists for standard genome sequencing and annotation.</title>
        <authorList>
            <consortium name="The Broad Institute Genomics Platform"/>
            <consortium name="The Broad Institute Genome Sequencing Center for Infectious Disease"/>
            <person name="Wu L."/>
            <person name="Ma J."/>
        </authorList>
    </citation>
    <scope>NUCLEOTIDE SEQUENCE [LARGE SCALE GENOMIC DNA]</scope>
    <source>
        <strain evidence="2 3">JCM 10696</strain>
    </source>
</reference>
<dbReference type="PANTHER" id="PTHR38600:SF2">
    <property type="entry name" value="SLL0088 PROTEIN"/>
    <property type="match status" value="1"/>
</dbReference>
<dbReference type="PRINTS" id="PR00778">
    <property type="entry name" value="HTHARSR"/>
</dbReference>
<dbReference type="PROSITE" id="PS50987">
    <property type="entry name" value="HTH_ARSR_2"/>
    <property type="match status" value="1"/>
</dbReference>
<feature type="domain" description="HTH arsR-type" evidence="1">
    <location>
        <begin position="1"/>
        <end position="87"/>
    </location>
</feature>
<dbReference type="InterPro" id="IPR036388">
    <property type="entry name" value="WH-like_DNA-bd_sf"/>
</dbReference>
<dbReference type="PANTHER" id="PTHR38600">
    <property type="entry name" value="TRANSCRIPTIONAL REGULATORY PROTEIN"/>
    <property type="match status" value="1"/>
</dbReference>
<gene>
    <name evidence="2" type="ORF">GCM10009550_62300</name>
</gene>
<dbReference type="Pfam" id="PF12840">
    <property type="entry name" value="HTH_20"/>
    <property type="match status" value="1"/>
</dbReference>
<proteinExistence type="predicted"/>
<evidence type="ECO:0000313" key="2">
    <source>
        <dbReference type="EMBL" id="GAA0964448.1"/>
    </source>
</evidence>